<gene>
    <name evidence="1" type="ORF">K737_300213</name>
</gene>
<dbReference type="RefSeq" id="WP_006291374.1">
    <property type="nucleotide sequence ID" value="NZ_ARPM03000067.1"/>
</dbReference>
<accession>A0A061JIY0</accession>
<reference evidence="1 2" key="1">
    <citation type="journal article" date="2013" name="Genome Announc.">
        <title>Draft Genome Sequence of Holospora undulata Strain HU1, a Micronucleus-Specific Symbiont of the Ciliate Paramecium caudatum.</title>
        <authorList>
            <person name="Dohra H."/>
            <person name="Suzuki H."/>
            <person name="Suzuki T."/>
            <person name="Tanaka K."/>
            <person name="Fujishima M."/>
        </authorList>
    </citation>
    <scope>NUCLEOTIDE SEQUENCE [LARGE SCALE GENOMIC DNA]</scope>
    <source>
        <strain evidence="1 2">HU1</strain>
    </source>
</reference>
<evidence type="ECO:0000313" key="1">
    <source>
        <dbReference type="EMBL" id="ETZ05349.1"/>
    </source>
</evidence>
<protein>
    <recommendedName>
        <fullName evidence="3">Transposase</fullName>
    </recommendedName>
</protein>
<dbReference type="AlphaFoldDB" id="A0A061JIY0"/>
<comment type="caution">
    <text evidence="1">The sequence shown here is derived from an EMBL/GenBank/DDBJ whole genome shotgun (WGS) entry which is preliminary data.</text>
</comment>
<evidence type="ECO:0008006" key="3">
    <source>
        <dbReference type="Google" id="ProtNLM"/>
    </source>
</evidence>
<organism evidence="1 2">
    <name type="scientific">Holospora undulata HU1</name>
    <dbReference type="NCBI Taxonomy" id="1321371"/>
    <lineage>
        <taxon>Bacteria</taxon>
        <taxon>Pseudomonadati</taxon>
        <taxon>Pseudomonadota</taxon>
        <taxon>Alphaproteobacteria</taxon>
        <taxon>Holosporales</taxon>
        <taxon>Holosporaceae</taxon>
        <taxon>Holospora</taxon>
    </lineage>
</organism>
<sequence>MRIDIEEFPDSYSYERTKRLEGSASGIRYVKQRLGETYKKNSQSSDPEKRSRFCQKIEELKKEDKQIDYVYESVFADDILMLNKIVEKFNFMC</sequence>
<dbReference type="Proteomes" id="UP000026922">
    <property type="component" value="Unassembled WGS sequence"/>
</dbReference>
<evidence type="ECO:0000313" key="2">
    <source>
        <dbReference type="Proteomes" id="UP000026922"/>
    </source>
</evidence>
<proteinExistence type="predicted"/>
<keyword evidence="2" id="KW-1185">Reference proteome</keyword>
<name>A0A061JIY0_9PROT</name>
<dbReference type="EMBL" id="ARPM03000067">
    <property type="protein sequence ID" value="ETZ05349.1"/>
    <property type="molecule type" value="Genomic_DNA"/>
</dbReference>